<dbReference type="GO" id="GO:0046872">
    <property type="term" value="F:metal ion binding"/>
    <property type="evidence" value="ECO:0007669"/>
    <property type="project" value="UniProtKB-KW"/>
</dbReference>
<dbReference type="InterPro" id="IPR050377">
    <property type="entry name" value="Radical_SAM_PqqE_MftC-like"/>
</dbReference>
<proteinExistence type="predicted"/>
<dbReference type="Gene3D" id="3.20.20.70">
    <property type="entry name" value="Aldolase class I"/>
    <property type="match status" value="1"/>
</dbReference>
<comment type="cofactor">
    <cofactor evidence="1">
        <name>[4Fe-4S] cluster</name>
        <dbReference type="ChEBI" id="CHEBI:49883"/>
    </cofactor>
</comment>
<dbReference type="SFLD" id="SFLDG01067">
    <property type="entry name" value="SPASM/twitch_domain_containing"/>
    <property type="match status" value="1"/>
</dbReference>
<dbReference type="NCBIfam" id="TIGR03470">
    <property type="entry name" value="HpnH"/>
    <property type="match status" value="1"/>
</dbReference>
<evidence type="ECO:0000256" key="2">
    <source>
        <dbReference type="ARBA" id="ARBA00022691"/>
    </source>
</evidence>
<evidence type="ECO:0000256" key="5">
    <source>
        <dbReference type="ARBA" id="ARBA00023014"/>
    </source>
</evidence>
<dbReference type="AlphaFoldDB" id="A0A6P2KA58"/>
<evidence type="ECO:0000259" key="6">
    <source>
        <dbReference type="PROSITE" id="PS51918"/>
    </source>
</evidence>
<dbReference type="CDD" id="cd01335">
    <property type="entry name" value="Radical_SAM"/>
    <property type="match status" value="1"/>
</dbReference>
<organism evidence="7 8">
    <name type="scientific">Burkholderia lata (strain ATCC 17760 / DSM 23089 / LMG 22485 / NCIMB 9086 / R18194 / 383)</name>
    <dbReference type="NCBI Taxonomy" id="482957"/>
    <lineage>
        <taxon>Bacteria</taxon>
        <taxon>Pseudomonadati</taxon>
        <taxon>Pseudomonadota</taxon>
        <taxon>Betaproteobacteria</taxon>
        <taxon>Burkholderiales</taxon>
        <taxon>Burkholderiaceae</taxon>
        <taxon>Burkholderia</taxon>
        <taxon>Burkholderia cepacia complex</taxon>
    </lineage>
</organism>
<keyword evidence="3" id="KW-0479">Metal-binding</keyword>
<name>A0A6P2KA58_BURL3</name>
<dbReference type="EMBL" id="CABVPW010000010">
    <property type="protein sequence ID" value="VWB53659.1"/>
    <property type="molecule type" value="Genomic_DNA"/>
</dbReference>
<dbReference type="Pfam" id="PF04055">
    <property type="entry name" value="Radical_SAM"/>
    <property type="match status" value="1"/>
</dbReference>
<dbReference type="InterPro" id="IPR013785">
    <property type="entry name" value="Aldolase_TIM"/>
</dbReference>
<evidence type="ECO:0000313" key="8">
    <source>
        <dbReference type="Proteomes" id="UP000494218"/>
    </source>
</evidence>
<keyword evidence="5" id="KW-0411">Iron-sulfur</keyword>
<dbReference type="InterPro" id="IPR058240">
    <property type="entry name" value="rSAM_sf"/>
</dbReference>
<dbReference type="Proteomes" id="UP000494218">
    <property type="component" value="Unassembled WGS sequence"/>
</dbReference>
<keyword evidence="2" id="KW-0949">S-adenosyl-L-methionine</keyword>
<dbReference type="InterPro" id="IPR017833">
    <property type="entry name" value="Hopanoid_synth-assoc_rSAM_HpnH"/>
</dbReference>
<dbReference type="InterPro" id="IPR007197">
    <property type="entry name" value="rSAM"/>
</dbReference>
<gene>
    <name evidence="7" type="ORF">BLA23254_02449</name>
</gene>
<feature type="domain" description="Radical SAM core" evidence="6">
    <location>
        <begin position="20"/>
        <end position="228"/>
    </location>
</feature>
<evidence type="ECO:0000313" key="7">
    <source>
        <dbReference type="EMBL" id="VWB53659.1"/>
    </source>
</evidence>
<dbReference type="SUPFAM" id="SSF102114">
    <property type="entry name" value="Radical SAM enzymes"/>
    <property type="match status" value="1"/>
</dbReference>
<protein>
    <submittedName>
        <fullName evidence="7">Hopanoid biosynthesis associated radical SAM protein HpnH</fullName>
    </submittedName>
</protein>
<keyword evidence="4" id="KW-0408">Iron</keyword>
<dbReference type="RefSeq" id="WP_175031488.1">
    <property type="nucleotide sequence ID" value="NZ_CABVPW010000010.1"/>
</dbReference>
<dbReference type="InterPro" id="IPR022563">
    <property type="entry name" value="DUF3463"/>
</dbReference>
<dbReference type="PANTHER" id="PTHR11228">
    <property type="entry name" value="RADICAL SAM DOMAIN PROTEIN"/>
    <property type="match status" value="1"/>
</dbReference>
<dbReference type="PROSITE" id="PS51918">
    <property type="entry name" value="RADICAL_SAM"/>
    <property type="match status" value="1"/>
</dbReference>
<dbReference type="SFLD" id="SFLDF00397">
    <property type="entry name" value="adenosyl-hopene_transferase"/>
    <property type="match status" value="1"/>
</dbReference>
<evidence type="ECO:0000256" key="4">
    <source>
        <dbReference type="ARBA" id="ARBA00023004"/>
    </source>
</evidence>
<sequence length="386" mass="43465">MSIPLLQQVRVGAYITRQHLSGNKRYPLALMLEPLFRCNLACNGCGKIDYPDPILNQRLSVQECLEAVDECGAPIVSIAGGEPLLHKEMPEIVRGIMKRKKFVYLCTNALLMEKKMDDYQPSPYFVWSVHLDGDQQAHDHSVSQEGVYDKAVAAIKEAKRRGFRVNINCTLFNDAVPERVAKFFDTLKPIGVDGITVSPGYAYERAPDQQHFLNRDKTKNLFREILKRGEGGKRWSFSQSSLFLDFLAGNQTYKCTPWGNPARTVFGWQKPCYLVGEGYVKTFKELMEDTNWDNYGVGNYEKCADCMVHCGFEATAVMDTMAHPLKAFAVSRKGIKTDGPFAPDIPIDKQRPAEYVFSRHVEIKLEEIQRAGKGKLQKPAKPAAAA</sequence>
<dbReference type="SFLD" id="SFLDS00029">
    <property type="entry name" value="Radical_SAM"/>
    <property type="match status" value="1"/>
</dbReference>
<accession>A0A6P2KA58</accession>
<dbReference type="GO" id="GO:0003824">
    <property type="term" value="F:catalytic activity"/>
    <property type="evidence" value="ECO:0007669"/>
    <property type="project" value="InterPro"/>
</dbReference>
<evidence type="ECO:0000256" key="3">
    <source>
        <dbReference type="ARBA" id="ARBA00022723"/>
    </source>
</evidence>
<reference evidence="7 8" key="1">
    <citation type="submission" date="2019-09" db="EMBL/GenBank/DDBJ databases">
        <authorList>
            <person name="Depoorter E."/>
        </authorList>
    </citation>
    <scope>NUCLEOTIDE SEQUENCE [LARGE SCALE GENOMIC DNA]</scope>
    <source>
        <strain evidence="7">LMG 23254</strain>
    </source>
</reference>
<dbReference type="Pfam" id="PF11946">
    <property type="entry name" value="DUF3463"/>
    <property type="match status" value="1"/>
</dbReference>
<dbReference type="GO" id="GO:0051536">
    <property type="term" value="F:iron-sulfur cluster binding"/>
    <property type="evidence" value="ECO:0007669"/>
    <property type="project" value="UniProtKB-KW"/>
</dbReference>
<evidence type="ECO:0000256" key="1">
    <source>
        <dbReference type="ARBA" id="ARBA00001966"/>
    </source>
</evidence>
<dbReference type="PANTHER" id="PTHR11228:SF22">
    <property type="entry name" value="PEPTIDE BIOSYNTHESIS PROTEIN YYDG-RELATED"/>
    <property type="match status" value="1"/>
</dbReference>